<dbReference type="Pfam" id="PF01784">
    <property type="entry name" value="DUF34_NIF3"/>
    <property type="match status" value="1"/>
</dbReference>
<organism evidence="3">
    <name type="scientific">freshwater metagenome</name>
    <dbReference type="NCBI Taxonomy" id="449393"/>
    <lineage>
        <taxon>unclassified sequences</taxon>
        <taxon>metagenomes</taxon>
        <taxon>ecological metagenomes</taxon>
    </lineage>
</organism>
<gene>
    <name evidence="3" type="ORF">UFOPK3522_00753</name>
</gene>
<dbReference type="GO" id="GO:0005737">
    <property type="term" value="C:cytoplasm"/>
    <property type="evidence" value="ECO:0007669"/>
    <property type="project" value="TreeGrafter"/>
</dbReference>
<protein>
    <submittedName>
        <fullName evidence="3">Unannotated protein</fullName>
    </submittedName>
</protein>
<dbReference type="Gene3D" id="3.40.1390.30">
    <property type="entry name" value="NIF3 (NGG1p interacting factor 3)-like"/>
    <property type="match status" value="2"/>
</dbReference>
<name>A0A6J5ZQ45_9ZZZZ</name>
<evidence type="ECO:0000256" key="1">
    <source>
        <dbReference type="ARBA" id="ARBA00006964"/>
    </source>
</evidence>
<proteinExistence type="inferred from homology"/>
<dbReference type="PANTHER" id="PTHR13799">
    <property type="entry name" value="NGG1 INTERACTING FACTOR 3"/>
    <property type="match status" value="1"/>
</dbReference>
<dbReference type="PANTHER" id="PTHR13799:SF14">
    <property type="entry name" value="GTP CYCLOHYDROLASE 1 TYPE 2 HOMOLOG"/>
    <property type="match status" value="1"/>
</dbReference>
<reference evidence="3" key="1">
    <citation type="submission" date="2020-05" db="EMBL/GenBank/DDBJ databases">
        <authorList>
            <person name="Chiriac C."/>
            <person name="Salcher M."/>
            <person name="Ghai R."/>
            <person name="Kavagutti S V."/>
        </authorList>
    </citation>
    <scope>NUCLEOTIDE SEQUENCE</scope>
</reference>
<sequence length="254" mass="27095">MANLEEIVNFCDELLDAQSFEDYCPNGLQVPGRSDVTAIVSGVSASLELFERSAELNADLILAHHGLIWGRTPTVIDRAAKRRLELLFGSDCSLLAYHLPLDGHAEIGNNALIAAAIGCERQQSFGWLGAQTIGVAGFFPGDGISIGELTTRAAAACGEREPLVFDGGPELIKSVAVVSGAGSSYLDDAIKAGFDAFITGEPAERVMNESREGRIHFIAAGHYATETLGVQHLGEMIAERFDVSHQFVDVPNPI</sequence>
<dbReference type="InterPro" id="IPR002678">
    <property type="entry name" value="DUF34/NIF3"/>
</dbReference>
<evidence type="ECO:0000313" key="3">
    <source>
        <dbReference type="EMBL" id="CAB4342740.1"/>
    </source>
</evidence>
<comment type="similarity">
    <text evidence="1">Belongs to the GTP cyclohydrolase I type 2/NIF3 family.</text>
</comment>
<keyword evidence="2" id="KW-0479">Metal-binding</keyword>
<dbReference type="AlphaFoldDB" id="A0A6J5ZQ45"/>
<dbReference type="GO" id="GO:0046872">
    <property type="term" value="F:metal ion binding"/>
    <property type="evidence" value="ECO:0007669"/>
    <property type="project" value="UniProtKB-KW"/>
</dbReference>
<dbReference type="SUPFAM" id="SSF102705">
    <property type="entry name" value="NIF3 (NGG1p interacting factor 3)-like"/>
    <property type="match status" value="1"/>
</dbReference>
<dbReference type="InterPro" id="IPR036069">
    <property type="entry name" value="DUF34/NIF3_sf"/>
</dbReference>
<dbReference type="NCBIfam" id="TIGR00486">
    <property type="entry name" value="YbgI_SA1388"/>
    <property type="match status" value="1"/>
</dbReference>
<evidence type="ECO:0000256" key="2">
    <source>
        <dbReference type="ARBA" id="ARBA00022723"/>
    </source>
</evidence>
<accession>A0A6J5ZQ45</accession>
<dbReference type="EMBL" id="CAESAO010000051">
    <property type="protein sequence ID" value="CAB4342740.1"/>
    <property type="molecule type" value="Genomic_DNA"/>
</dbReference>